<dbReference type="Proteomes" id="UP000594220">
    <property type="component" value="Unplaced"/>
</dbReference>
<keyword evidence="8" id="KW-1185">Reference proteome</keyword>
<reference evidence="7" key="1">
    <citation type="submission" date="2025-08" db="UniProtKB">
        <authorList>
            <consortium name="Ensembl"/>
        </authorList>
    </citation>
    <scope>IDENTIFICATION</scope>
</reference>
<comment type="subunit">
    <text evidence="6">Interacts with the iron-sulfur protein subunit within the SDH catalytic dimer.</text>
</comment>
<dbReference type="GO" id="GO:0006105">
    <property type="term" value="P:succinate metabolic process"/>
    <property type="evidence" value="ECO:0007669"/>
    <property type="project" value="TreeGrafter"/>
</dbReference>
<organism evidence="7 8">
    <name type="scientific">Crocodylus porosus</name>
    <name type="common">Saltwater crocodile</name>
    <name type="synonym">Estuarine crocodile</name>
    <dbReference type="NCBI Taxonomy" id="8502"/>
    <lineage>
        <taxon>Eukaryota</taxon>
        <taxon>Metazoa</taxon>
        <taxon>Chordata</taxon>
        <taxon>Craniata</taxon>
        <taxon>Vertebrata</taxon>
        <taxon>Euteleostomi</taxon>
        <taxon>Archelosauria</taxon>
        <taxon>Archosauria</taxon>
        <taxon>Crocodylia</taxon>
        <taxon>Longirostres</taxon>
        <taxon>Crocodylidae</taxon>
        <taxon>Crocodylus</taxon>
    </lineage>
</organism>
<evidence type="ECO:0000256" key="5">
    <source>
        <dbReference type="ARBA" id="ARBA00023186"/>
    </source>
</evidence>
<dbReference type="GO" id="GO:0005758">
    <property type="term" value="C:mitochondrial intermembrane space"/>
    <property type="evidence" value="ECO:0007669"/>
    <property type="project" value="TreeGrafter"/>
</dbReference>
<evidence type="ECO:0000256" key="1">
    <source>
        <dbReference type="ARBA" id="ARBA00004305"/>
    </source>
</evidence>
<evidence type="ECO:0000256" key="6">
    <source>
        <dbReference type="RuleBase" id="RU368039"/>
    </source>
</evidence>
<comment type="subcellular location">
    <subcellularLocation>
        <location evidence="1 6">Mitochondrion matrix</location>
    </subcellularLocation>
</comment>
<keyword evidence="3" id="KW-0809">Transit peptide</keyword>
<name>A0A7M4G0J2_CROPO</name>
<dbReference type="PANTHER" id="PTHR13137">
    <property type="entry name" value="DC11 ACN9 HOMOLOG"/>
    <property type="match status" value="1"/>
</dbReference>
<dbReference type="GO" id="GO:0034553">
    <property type="term" value="P:mitochondrial respiratory chain complex II assembly"/>
    <property type="evidence" value="ECO:0007669"/>
    <property type="project" value="UniProtKB-UniRule"/>
</dbReference>
<evidence type="ECO:0000313" key="8">
    <source>
        <dbReference type="Proteomes" id="UP000594220"/>
    </source>
</evidence>
<dbReference type="AlphaFoldDB" id="A0A7M4G0J2"/>
<evidence type="ECO:0000256" key="4">
    <source>
        <dbReference type="ARBA" id="ARBA00023128"/>
    </source>
</evidence>
<dbReference type="InterPro" id="IPR008381">
    <property type="entry name" value="SDHAF3/Sdh7"/>
</dbReference>
<proteinExistence type="inferred from homology"/>
<dbReference type="GeneTree" id="ENSGT00940000164236"/>
<keyword evidence="5 6" id="KW-0143">Chaperone</keyword>
<reference evidence="7" key="2">
    <citation type="submission" date="2025-09" db="UniProtKB">
        <authorList>
            <consortium name="Ensembl"/>
        </authorList>
    </citation>
    <scope>IDENTIFICATION</scope>
</reference>
<comment type="similarity">
    <text evidence="2 6">Belongs to the complex I LYR family. SDHAF3 subfamily.</text>
</comment>
<keyword evidence="4 6" id="KW-0496">Mitochondrion</keyword>
<evidence type="ECO:0000256" key="2">
    <source>
        <dbReference type="ARBA" id="ARBA00006020"/>
    </source>
</evidence>
<dbReference type="PANTHER" id="PTHR13137:SF6">
    <property type="entry name" value="SUCCINATE DEHYDROGENASE ASSEMBLY FACTOR 3, MITOCHONDRIAL"/>
    <property type="match status" value="1"/>
</dbReference>
<sequence length="117" mass="13356">VGIQVHICFCVNCFFVPSCKTFNISEYFDFQNPRLPSGTSGECVGNLSFIQDYSATLWQQVSEGQHSREKARFGTHLSEEKLNHFRGEQIGQLQELMQEATKPTKQFNICSDSEQKN</sequence>
<comment type="function">
    <text evidence="6">Plays an essential role in the assembly of succinate dehydrogenase (SDH), an enzyme complex (also referred to as respiratory complex II) that is a component of both the tricarboxylic acid (TCA) cycle and the mitochondrial electron transport chain, and which couples the oxidation of succinate to fumarate with the reduction of ubiquinone (coenzyme Q) to ubiquinol. Promotes maturation of the iron-sulfur protein subunit of the SDH catalytic dimer, protecting it from the deleterious effects of oxidants. May act together with SDHAF1.</text>
</comment>
<protein>
    <recommendedName>
        <fullName evidence="6">Succinate dehydrogenase assembly factor 3</fullName>
        <shortName evidence="6">SDH assembly factor 3</shortName>
        <shortName evidence="6">SDHAF3</shortName>
    </recommendedName>
</protein>
<evidence type="ECO:0000313" key="7">
    <source>
        <dbReference type="Ensembl" id="ENSCPRP00005020703.1"/>
    </source>
</evidence>
<dbReference type="Ensembl" id="ENSCPRT00005024187.1">
    <property type="protein sequence ID" value="ENSCPRP00005020703.1"/>
    <property type="gene ID" value="ENSCPRG00005014395.1"/>
</dbReference>
<evidence type="ECO:0000256" key="3">
    <source>
        <dbReference type="ARBA" id="ARBA00022946"/>
    </source>
</evidence>
<dbReference type="GO" id="GO:0005759">
    <property type="term" value="C:mitochondrial matrix"/>
    <property type="evidence" value="ECO:0007669"/>
    <property type="project" value="UniProtKB-SubCell"/>
</dbReference>
<accession>A0A7M4G0J2</accession>